<reference evidence="7" key="1">
    <citation type="submission" date="2013-04" db="EMBL/GenBank/DDBJ databases">
        <authorList>
            <person name="Qu J."/>
            <person name="Murali S.C."/>
            <person name="Bandaranaike D."/>
            <person name="Bellair M."/>
            <person name="Blankenburg K."/>
            <person name="Chao H."/>
            <person name="Dinh H."/>
            <person name="Doddapaneni H."/>
            <person name="Downs B."/>
            <person name="Dugan-Rocha S."/>
            <person name="Elkadiri S."/>
            <person name="Gnanaolivu R.D."/>
            <person name="Hernandez B."/>
            <person name="Javaid M."/>
            <person name="Jayaseelan J.C."/>
            <person name="Lee S."/>
            <person name="Li M."/>
            <person name="Ming W."/>
            <person name="Munidasa M."/>
            <person name="Muniz J."/>
            <person name="Nguyen L."/>
            <person name="Ongeri F."/>
            <person name="Osuji N."/>
            <person name="Pu L.-L."/>
            <person name="Puazo M."/>
            <person name="Qu C."/>
            <person name="Quiroz J."/>
            <person name="Raj R."/>
            <person name="Weissenberger G."/>
            <person name="Xin Y."/>
            <person name="Zou X."/>
            <person name="Han Y."/>
            <person name="Richards S."/>
            <person name="Worley K."/>
            <person name="Muzny D."/>
            <person name="Gibbs R."/>
        </authorList>
    </citation>
    <scope>NUCLEOTIDE SEQUENCE</scope>
    <source>
        <strain evidence="7">Sampled in the wild</strain>
    </source>
</reference>
<keyword evidence="4" id="KW-0472">Membrane</keyword>
<dbReference type="GO" id="GO:0009253">
    <property type="term" value="P:peptidoglycan catabolic process"/>
    <property type="evidence" value="ECO:0007669"/>
    <property type="project" value="InterPro"/>
</dbReference>
<evidence type="ECO:0000259" key="6">
    <source>
        <dbReference type="SMART" id="SM00701"/>
    </source>
</evidence>
<keyword evidence="2" id="KW-0399">Innate immunity</keyword>
<dbReference type="OrthoDB" id="10001926at2759"/>
<keyword evidence="3" id="KW-0391">Immunity</keyword>
<feature type="transmembrane region" description="Helical" evidence="4">
    <location>
        <begin position="83"/>
        <end position="103"/>
    </location>
</feature>
<dbReference type="InterPro" id="IPR006619">
    <property type="entry name" value="PGRP_domain_met/bac"/>
</dbReference>
<reference evidence="7" key="2">
    <citation type="submission" date="2017-10" db="EMBL/GenBank/DDBJ databases">
        <title>Ladona fulva Genome sequencing and assembly.</title>
        <authorList>
            <person name="Murali S."/>
            <person name="Richards S."/>
            <person name="Bandaranaike D."/>
            <person name="Bellair M."/>
            <person name="Blankenburg K."/>
            <person name="Chao H."/>
            <person name="Dinh H."/>
            <person name="Doddapaneni H."/>
            <person name="Dugan-Rocha S."/>
            <person name="Elkadiri S."/>
            <person name="Gnanaolivu R."/>
            <person name="Hernandez B."/>
            <person name="Skinner E."/>
            <person name="Javaid M."/>
            <person name="Lee S."/>
            <person name="Li M."/>
            <person name="Ming W."/>
            <person name="Munidasa M."/>
            <person name="Muniz J."/>
            <person name="Nguyen L."/>
            <person name="Hughes D."/>
            <person name="Osuji N."/>
            <person name="Pu L.-L."/>
            <person name="Puazo M."/>
            <person name="Qu C."/>
            <person name="Quiroz J."/>
            <person name="Raj R."/>
            <person name="Weissenberger G."/>
            <person name="Xin Y."/>
            <person name="Zou X."/>
            <person name="Han Y."/>
            <person name="Worley K."/>
            <person name="Muzny D."/>
            <person name="Gibbs R."/>
        </authorList>
    </citation>
    <scope>NUCLEOTIDE SEQUENCE</scope>
    <source>
        <strain evidence="7">Sampled in the wild</strain>
    </source>
</reference>
<feature type="domain" description="N-acetylmuramoyl-L-alanine amidase" evidence="5">
    <location>
        <begin position="164"/>
        <end position="295"/>
    </location>
</feature>
<dbReference type="CDD" id="cd06583">
    <property type="entry name" value="PGRP"/>
    <property type="match status" value="1"/>
</dbReference>
<evidence type="ECO:0000259" key="5">
    <source>
        <dbReference type="SMART" id="SM00644"/>
    </source>
</evidence>
<sequence>MSFCSERLQTFIVKILNLPKTKIESKSVSLFGQSRSMDKHCPSFVPAQNGGREIQKDSSCKSLEKHWLSGDFTLCGHLINVRLILILIVLLLVLVTGCILAIMKRIADVESSSSSPSSQTSVPLFPPSASIAQPDGTGNSSQSSASRPKDWYLITRKDWNAYKTARDDFYLKHPVKNVIIAHTAGGICLKEVDCFEIMRGIQAWSVGNRNFDDIPYNFLVGGDGNAFEGLGWDVRGAHTKGYNSISIGIAFIVSPTEQQFEALKRLLAWGVDIGKLDPEYRLLPHNLTHATLSPGRYVYEKIKTWPHFTEERFYPN</sequence>
<keyword evidence="4" id="KW-1133">Transmembrane helix</keyword>
<dbReference type="GO" id="GO:0008745">
    <property type="term" value="F:N-acetylmuramoyl-L-alanine amidase activity"/>
    <property type="evidence" value="ECO:0007669"/>
    <property type="project" value="InterPro"/>
</dbReference>
<dbReference type="PANTHER" id="PTHR11022:SF41">
    <property type="entry name" value="PEPTIDOGLYCAN-RECOGNITION PROTEIN LC-RELATED"/>
    <property type="match status" value="1"/>
</dbReference>
<keyword evidence="4" id="KW-0812">Transmembrane</keyword>
<proteinExistence type="inferred from homology"/>
<dbReference type="GO" id="GO:0045087">
    <property type="term" value="P:innate immune response"/>
    <property type="evidence" value="ECO:0007669"/>
    <property type="project" value="UniProtKB-KW"/>
</dbReference>
<dbReference type="InterPro" id="IPR036505">
    <property type="entry name" value="Amidase/PGRP_sf"/>
</dbReference>
<organism evidence="7 8">
    <name type="scientific">Ladona fulva</name>
    <name type="common">Scarce chaser dragonfly</name>
    <name type="synonym">Libellula fulva</name>
    <dbReference type="NCBI Taxonomy" id="123851"/>
    <lineage>
        <taxon>Eukaryota</taxon>
        <taxon>Metazoa</taxon>
        <taxon>Ecdysozoa</taxon>
        <taxon>Arthropoda</taxon>
        <taxon>Hexapoda</taxon>
        <taxon>Insecta</taxon>
        <taxon>Pterygota</taxon>
        <taxon>Palaeoptera</taxon>
        <taxon>Odonata</taxon>
        <taxon>Epiprocta</taxon>
        <taxon>Anisoptera</taxon>
        <taxon>Libelluloidea</taxon>
        <taxon>Libellulidae</taxon>
        <taxon>Ladona</taxon>
    </lineage>
</organism>
<dbReference type="FunFam" id="3.40.80.10:FF:000001">
    <property type="entry name" value="Peptidoglycan recognition protein 1"/>
    <property type="match status" value="1"/>
</dbReference>
<evidence type="ECO:0000313" key="8">
    <source>
        <dbReference type="Proteomes" id="UP000792457"/>
    </source>
</evidence>
<comment type="similarity">
    <text evidence="1">Belongs to the N-acetylmuramoyl-L-alanine amidase 2 family.</text>
</comment>
<dbReference type="PANTHER" id="PTHR11022">
    <property type="entry name" value="PEPTIDOGLYCAN RECOGNITION PROTEIN"/>
    <property type="match status" value="1"/>
</dbReference>
<evidence type="ECO:0000256" key="2">
    <source>
        <dbReference type="ARBA" id="ARBA00022588"/>
    </source>
</evidence>
<dbReference type="SUPFAM" id="SSF55846">
    <property type="entry name" value="N-acetylmuramoyl-L-alanine amidase-like"/>
    <property type="match status" value="1"/>
</dbReference>
<protein>
    <submittedName>
        <fullName evidence="7">Uncharacterized protein</fullName>
    </submittedName>
</protein>
<evidence type="ECO:0000256" key="1">
    <source>
        <dbReference type="ARBA" id="ARBA00007553"/>
    </source>
</evidence>
<evidence type="ECO:0000313" key="7">
    <source>
        <dbReference type="EMBL" id="KAG8226182.1"/>
    </source>
</evidence>
<evidence type="ECO:0000256" key="4">
    <source>
        <dbReference type="SAM" id="Phobius"/>
    </source>
</evidence>
<keyword evidence="8" id="KW-1185">Reference proteome</keyword>
<evidence type="ECO:0000256" key="3">
    <source>
        <dbReference type="ARBA" id="ARBA00022859"/>
    </source>
</evidence>
<name>A0A8K0K211_LADFU</name>
<dbReference type="Gene3D" id="3.40.80.10">
    <property type="entry name" value="Peptidoglycan recognition protein-like"/>
    <property type="match status" value="1"/>
</dbReference>
<feature type="domain" description="Peptidoglycan recognition protein family" evidence="6">
    <location>
        <begin position="151"/>
        <end position="289"/>
    </location>
</feature>
<dbReference type="SMART" id="SM00644">
    <property type="entry name" value="Ami_2"/>
    <property type="match status" value="1"/>
</dbReference>
<gene>
    <name evidence="7" type="ORF">J437_LFUL012357</name>
</gene>
<dbReference type="InterPro" id="IPR002502">
    <property type="entry name" value="Amidase_domain"/>
</dbReference>
<dbReference type="InterPro" id="IPR015510">
    <property type="entry name" value="PGRP"/>
</dbReference>
<dbReference type="GO" id="GO:0008270">
    <property type="term" value="F:zinc ion binding"/>
    <property type="evidence" value="ECO:0007669"/>
    <property type="project" value="InterPro"/>
</dbReference>
<dbReference type="EMBL" id="KZ308271">
    <property type="protein sequence ID" value="KAG8226182.1"/>
    <property type="molecule type" value="Genomic_DNA"/>
</dbReference>
<dbReference type="AlphaFoldDB" id="A0A8K0K211"/>
<dbReference type="SMART" id="SM00701">
    <property type="entry name" value="PGRP"/>
    <property type="match status" value="1"/>
</dbReference>
<dbReference type="Proteomes" id="UP000792457">
    <property type="component" value="Unassembled WGS sequence"/>
</dbReference>
<dbReference type="Pfam" id="PF01510">
    <property type="entry name" value="Amidase_2"/>
    <property type="match status" value="1"/>
</dbReference>
<comment type="caution">
    <text evidence="7">The sequence shown here is derived from an EMBL/GenBank/DDBJ whole genome shotgun (WGS) entry which is preliminary data.</text>
</comment>
<accession>A0A8K0K211</accession>